<keyword evidence="4 10" id="KW-0256">Endoplasmic reticulum</keyword>
<dbReference type="eggNOG" id="KOG3372">
    <property type="taxonomic scope" value="Eukaryota"/>
</dbReference>
<organism evidence="11 12">
    <name type="scientific">Echinococcus multilocularis</name>
    <name type="common">Fox tapeworm</name>
    <dbReference type="NCBI Taxonomy" id="6211"/>
    <lineage>
        <taxon>Eukaryota</taxon>
        <taxon>Metazoa</taxon>
        <taxon>Spiralia</taxon>
        <taxon>Lophotrochozoa</taxon>
        <taxon>Platyhelminthes</taxon>
        <taxon>Cestoda</taxon>
        <taxon>Eucestoda</taxon>
        <taxon>Cyclophyllidea</taxon>
        <taxon>Taeniidae</taxon>
        <taxon>Echinococcus</taxon>
    </lineage>
</organism>
<dbReference type="OMA" id="FWDDGHG"/>
<dbReference type="PIRSF" id="PIRSF016089">
    <property type="entry name" value="SPC22"/>
    <property type="match status" value="1"/>
</dbReference>
<dbReference type="EMBL" id="LN902841">
    <property type="protein sequence ID" value="CDS41047.1"/>
    <property type="molecule type" value="Genomic_DNA"/>
</dbReference>
<name>A0A068YFD7_ECHMU</name>
<evidence type="ECO:0000256" key="4">
    <source>
        <dbReference type="ARBA" id="ARBA00022824"/>
    </source>
</evidence>
<evidence type="ECO:0000256" key="10">
    <source>
        <dbReference type="PIRNR" id="PIRNR016089"/>
    </source>
</evidence>
<evidence type="ECO:0000256" key="7">
    <source>
        <dbReference type="ARBA" id="ARBA00023136"/>
    </source>
</evidence>
<proteinExistence type="inferred from homology"/>
<keyword evidence="3" id="KW-0812">Transmembrane</keyword>
<reference evidence="11" key="2">
    <citation type="submission" date="2015-11" db="EMBL/GenBank/DDBJ databases">
        <authorList>
            <person name="Zhang Y."/>
            <person name="Guo Z."/>
        </authorList>
    </citation>
    <scope>NUCLEOTIDE SEQUENCE</scope>
</reference>
<evidence type="ECO:0000256" key="3">
    <source>
        <dbReference type="ARBA" id="ARBA00022692"/>
    </source>
</evidence>
<comment type="function">
    <text evidence="9">Essential component of the signal peptidase complex (SPC) which catalyzes the cleavage of N-terminal signal sequences from nascent proteins as they are translocated into the lumen of the endoplasmic reticulum. Essential for the SPC catalytic activity, possibly by stabilizing and positioning the active center of the complex close to the lumenal surface.</text>
</comment>
<keyword evidence="12" id="KW-1185">Reference proteome</keyword>
<evidence type="ECO:0000256" key="1">
    <source>
        <dbReference type="ARBA" id="ARBA00004648"/>
    </source>
</evidence>
<accession>A0A068YFD7</accession>
<gene>
    <name evidence="11" type="ORF">EmuJ_000866100</name>
</gene>
<keyword evidence="6" id="KW-1133">Transmembrane helix</keyword>
<keyword evidence="5" id="KW-0735">Signal-anchor</keyword>
<evidence type="ECO:0000256" key="9">
    <source>
        <dbReference type="ARBA" id="ARBA00046080"/>
    </source>
</evidence>
<evidence type="ECO:0000313" key="12">
    <source>
        <dbReference type="Proteomes" id="UP000017246"/>
    </source>
</evidence>
<evidence type="ECO:0000313" key="11">
    <source>
        <dbReference type="EMBL" id="CDS41047.1"/>
    </source>
</evidence>
<dbReference type="PANTHER" id="PTHR12804">
    <property type="entry name" value="MICROSOMAL SIGNAL PEPTIDASE 23 KD SUBUNIT SPC22/23"/>
    <property type="match status" value="1"/>
</dbReference>
<protein>
    <recommendedName>
        <fullName evidence="8 10">Signal peptidase complex subunit 3</fullName>
    </recommendedName>
</protein>
<evidence type="ECO:0000256" key="2">
    <source>
        <dbReference type="ARBA" id="ARBA00009289"/>
    </source>
</evidence>
<comment type="similarity">
    <text evidence="2 10">Belongs to the SPCS3 family.</text>
</comment>
<evidence type="ECO:0000256" key="6">
    <source>
        <dbReference type="ARBA" id="ARBA00022989"/>
    </source>
</evidence>
<dbReference type="GO" id="GO:0005787">
    <property type="term" value="C:signal peptidase complex"/>
    <property type="evidence" value="ECO:0007669"/>
    <property type="project" value="UniProtKB-UniRule"/>
</dbReference>
<keyword evidence="7 10" id="KW-0472">Membrane</keyword>
<dbReference type="Pfam" id="PF04573">
    <property type="entry name" value="SPC22"/>
    <property type="match status" value="1"/>
</dbReference>
<evidence type="ECO:0000256" key="8">
    <source>
        <dbReference type="ARBA" id="ARBA00029556"/>
    </source>
</evidence>
<dbReference type="OrthoDB" id="10261524at2759"/>
<reference evidence="11" key="1">
    <citation type="journal article" date="2013" name="Nature">
        <title>The genomes of four tapeworm species reveal adaptations to parasitism.</title>
        <authorList>
            <person name="Tsai I.J."/>
            <person name="Zarowiecki M."/>
            <person name="Holroyd N."/>
            <person name="Garciarrubio A."/>
            <person name="Sanchez-Flores A."/>
            <person name="Brooks K.L."/>
            <person name="Tracey A."/>
            <person name="Bobes R.J."/>
            <person name="Fragoso G."/>
            <person name="Sciutto E."/>
            <person name="Aslett M."/>
            <person name="Beasley H."/>
            <person name="Bennett H.M."/>
            <person name="Cai J."/>
            <person name="Camicia F."/>
            <person name="Clark R."/>
            <person name="Cucher M."/>
            <person name="De Silva N."/>
            <person name="Day T.A."/>
            <person name="Deplazes P."/>
            <person name="Estrada K."/>
            <person name="Fernandez C."/>
            <person name="Holland P.W."/>
            <person name="Hou J."/>
            <person name="Hu S."/>
            <person name="Huckvale T."/>
            <person name="Hung S.S."/>
            <person name="Kamenetzky L."/>
            <person name="Keane J.A."/>
            <person name="Kiss F."/>
            <person name="Koziol U."/>
            <person name="Lambert O."/>
            <person name="Liu K."/>
            <person name="Luo X."/>
            <person name="Luo Y."/>
            <person name="Macchiaroli N."/>
            <person name="Nichol S."/>
            <person name="Paps J."/>
            <person name="Parkinson J."/>
            <person name="Pouchkina-Stantcheva N."/>
            <person name="Riddiford N."/>
            <person name="Rosenzvit M."/>
            <person name="Salinas G."/>
            <person name="Wasmuth J.D."/>
            <person name="Zamanian M."/>
            <person name="Zheng Y."/>
            <person name="Cai X."/>
            <person name="Soberon X."/>
            <person name="Olson P.D."/>
            <person name="Laclette J.P."/>
            <person name="Brehm K."/>
            <person name="Berriman M."/>
            <person name="Garciarrubio A."/>
            <person name="Bobes R.J."/>
            <person name="Fragoso G."/>
            <person name="Sanchez-Flores A."/>
            <person name="Estrada K."/>
            <person name="Cevallos M.A."/>
            <person name="Morett E."/>
            <person name="Gonzalez V."/>
            <person name="Portillo T."/>
            <person name="Ochoa-Leyva A."/>
            <person name="Jose M.V."/>
            <person name="Sciutto E."/>
            <person name="Landa A."/>
            <person name="Jimenez L."/>
            <person name="Valdes V."/>
            <person name="Carrero J.C."/>
            <person name="Larralde C."/>
            <person name="Morales-Montor J."/>
            <person name="Limon-Lason J."/>
            <person name="Soberon X."/>
            <person name="Laclette J.P."/>
        </authorList>
    </citation>
    <scope>NUCLEOTIDE SEQUENCE [LARGE SCALE GENOMIC DNA]</scope>
</reference>
<dbReference type="Proteomes" id="UP000017246">
    <property type="component" value="Unassembled WGS sequence"/>
</dbReference>
<dbReference type="AlphaFoldDB" id="A0A068YFD7"/>
<comment type="subcellular location">
    <subcellularLocation>
        <location evidence="1">Endoplasmic reticulum membrane</location>
        <topology evidence="1">Single-pass type II membrane protein</topology>
    </subcellularLocation>
</comment>
<evidence type="ECO:0000256" key="5">
    <source>
        <dbReference type="ARBA" id="ARBA00022968"/>
    </source>
</evidence>
<dbReference type="GO" id="GO:0006465">
    <property type="term" value="P:signal peptide processing"/>
    <property type="evidence" value="ECO:0007669"/>
    <property type="project" value="UniProtKB-UniRule"/>
</dbReference>
<sequence length="180" mass="20485">MHSIFARISALSALLGSTLFALMFATFLSTAFLDETIPVDLGVGNVVVQVAEDFTVSNPTRNDLGRLRIDIKANVEPLFNWNVKQLFIFLAAEYKTPSNSVNQVALWDKIIRRGENYDIEYRSMKGKYPFWDDGPGLRNNENITLKFYWNIIPNAGMMPLKASESQVVFSFPPTYYETVR</sequence>
<dbReference type="STRING" id="6211.A0A068YFD7"/>
<dbReference type="PANTHER" id="PTHR12804:SF0">
    <property type="entry name" value="SIGNAL PEPTIDASE COMPLEX SUBUNIT 3"/>
    <property type="match status" value="1"/>
</dbReference>
<dbReference type="GO" id="GO:0045047">
    <property type="term" value="P:protein targeting to ER"/>
    <property type="evidence" value="ECO:0007669"/>
    <property type="project" value="TreeGrafter"/>
</dbReference>
<dbReference type="InterPro" id="IPR007653">
    <property type="entry name" value="SPC3"/>
</dbReference>